<dbReference type="InterPro" id="IPR036380">
    <property type="entry name" value="Isochorismatase-like_sf"/>
</dbReference>
<dbReference type="RefSeq" id="WP_000248035.1">
    <property type="nucleotide sequence ID" value="NZ_NTUG01000045.1"/>
</dbReference>
<reference evidence="4 5" key="1">
    <citation type="submission" date="2017-09" db="EMBL/GenBank/DDBJ databases">
        <title>Large-scale bioinformatics analysis of Bacillus genomes uncovers conserved roles of natural products in bacterial physiology.</title>
        <authorList>
            <consortium name="Agbiome Team Llc"/>
            <person name="Bleich R.M."/>
            <person name="Grubbs K.J."/>
            <person name="Santa Maria K.C."/>
            <person name="Allen S.E."/>
            <person name="Farag S."/>
            <person name="Shank E.A."/>
            <person name="Bowers A."/>
        </authorList>
    </citation>
    <scope>NUCLEOTIDE SEQUENCE [LARGE SCALE GENOMIC DNA]</scope>
    <source>
        <strain evidence="4 5">AFS067272</strain>
    </source>
</reference>
<proteinExistence type="inferred from homology"/>
<dbReference type="PANTHER" id="PTHR43540:SF1">
    <property type="entry name" value="ISOCHORISMATASE HYDROLASE"/>
    <property type="match status" value="1"/>
</dbReference>
<sequence>MVNQPALIMIDVQKAFDLPYWGERNNHFAEGNMKSLLEKWRRRGLPIFHIQHVNKENVESMFHPNTETVKFKEEVQPLQGEIVIQKCVNSAFIGTDLEKLLKDKNCNSVIIVGLTTNHCVETTTRMAGNLGFSTYLVSDATATFNRKGPDGVQYCAEEIHNMTLVNLHEEFATIVTTEEVLEKLCCIKCATETISIK</sequence>
<dbReference type="SUPFAM" id="SSF52499">
    <property type="entry name" value="Isochorismatase-like hydrolases"/>
    <property type="match status" value="1"/>
</dbReference>
<dbReference type="Gene3D" id="3.40.50.850">
    <property type="entry name" value="Isochorismatase-like"/>
    <property type="match status" value="1"/>
</dbReference>
<dbReference type="GO" id="GO:0016787">
    <property type="term" value="F:hydrolase activity"/>
    <property type="evidence" value="ECO:0007669"/>
    <property type="project" value="UniProtKB-KW"/>
</dbReference>
<dbReference type="PANTHER" id="PTHR43540">
    <property type="entry name" value="PEROXYUREIDOACRYLATE/UREIDOACRYLATE AMIDOHYDROLASE-RELATED"/>
    <property type="match status" value="1"/>
</dbReference>
<comment type="caution">
    <text evidence="4">The sequence shown here is derived from an EMBL/GenBank/DDBJ whole genome shotgun (WGS) entry which is preliminary data.</text>
</comment>
<evidence type="ECO:0000259" key="3">
    <source>
        <dbReference type="Pfam" id="PF00857"/>
    </source>
</evidence>
<dbReference type="EMBL" id="NVBO01000104">
    <property type="protein sequence ID" value="PFS00504.1"/>
    <property type="molecule type" value="Genomic_DNA"/>
</dbReference>
<evidence type="ECO:0000313" key="5">
    <source>
        <dbReference type="Proteomes" id="UP000226357"/>
    </source>
</evidence>
<dbReference type="Pfam" id="PF00857">
    <property type="entry name" value="Isochorismatase"/>
    <property type="match status" value="1"/>
</dbReference>
<protein>
    <submittedName>
        <fullName evidence="4">Cysteine hydrolase</fullName>
    </submittedName>
</protein>
<feature type="domain" description="Isochorismatase-like" evidence="3">
    <location>
        <begin position="6"/>
        <end position="179"/>
    </location>
</feature>
<dbReference type="Proteomes" id="UP000226357">
    <property type="component" value="Unassembled WGS sequence"/>
</dbReference>
<keyword evidence="2 4" id="KW-0378">Hydrolase</keyword>
<accession>A0AA44QA97</accession>
<evidence type="ECO:0000256" key="1">
    <source>
        <dbReference type="ARBA" id="ARBA00006336"/>
    </source>
</evidence>
<evidence type="ECO:0000256" key="2">
    <source>
        <dbReference type="ARBA" id="ARBA00022801"/>
    </source>
</evidence>
<dbReference type="InterPro" id="IPR050272">
    <property type="entry name" value="Isochorismatase-like_hydrls"/>
</dbReference>
<name>A0AA44QA97_BACCE</name>
<evidence type="ECO:0000313" key="4">
    <source>
        <dbReference type="EMBL" id="PFS00504.1"/>
    </source>
</evidence>
<gene>
    <name evidence="4" type="ORF">COK38_13305</name>
</gene>
<comment type="similarity">
    <text evidence="1">Belongs to the isochorismatase family.</text>
</comment>
<dbReference type="AlphaFoldDB" id="A0AA44QA97"/>
<dbReference type="CDD" id="cd01014">
    <property type="entry name" value="nicotinamidase_related"/>
    <property type="match status" value="1"/>
</dbReference>
<dbReference type="InterPro" id="IPR000868">
    <property type="entry name" value="Isochorismatase-like_dom"/>
</dbReference>
<organism evidence="4 5">
    <name type="scientific">Bacillus cereus</name>
    <dbReference type="NCBI Taxonomy" id="1396"/>
    <lineage>
        <taxon>Bacteria</taxon>
        <taxon>Bacillati</taxon>
        <taxon>Bacillota</taxon>
        <taxon>Bacilli</taxon>
        <taxon>Bacillales</taxon>
        <taxon>Bacillaceae</taxon>
        <taxon>Bacillus</taxon>
        <taxon>Bacillus cereus group</taxon>
    </lineage>
</organism>